<keyword evidence="1" id="KW-0762">Sugar transport</keyword>
<protein>
    <submittedName>
        <fullName evidence="1">PTS sugar transporter subunit IIC</fullName>
    </submittedName>
</protein>
<dbReference type="Proteomes" id="UP000188605">
    <property type="component" value="Unassembled WGS sequence"/>
</dbReference>
<reference evidence="1" key="1">
    <citation type="submission" date="2016-08" db="EMBL/GenBank/DDBJ databases">
        <authorList>
            <person name="Ngugi D.K."/>
            <person name="Miyake S."/>
            <person name="Stingl U."/>
        </authorList>
    </citation>
    <scope>NUCLEOTIDE SEQUENCE</scope>
    <source>
        <strain evidence="1">SCG-B11WGA-EpuloA1</strain>
    </source>
</reference>
<name>A0ACC8XA68_9FIRM</name>
<gene>
    <name evidence="1" type="ORF">AN396_09200</name>
</gene>
<comment type="caution">
    <text evidence="1">The sequence shown here is derived from an EMBL/GenBank/DDBJ whole genome shotgun (WGS) entry which is preliminary data.</text>
</comment>
<evidence type="ECO:0000313" key="2">
    <source>
        <dbReference type="Proteomes" id="UP000188605"/>
    </source>
</evidence>
<keyword evidence="2" id="KW-1185">Reference proteome</keyword>
<organism evidence="1 2">
    <name type="scientific">Candidatus Epulonipiscium fishelsonii</name>
    <dbReference type="NCBI Taxonomy" id="77094"/>
    <lineage>
        <taxon>Bacteria</taxon>
        <taxon>Bacillati</taxon>
        <taxon>Bacillota</taxon>
        <taxon>Clostridia</taxon>
        <taxon>Lachnospirales</taxon>
        <taxon>Lachnospiraceae</taxon>
        <taxon>Candidatus Epulonipiscium</taxon>
    </lineage>
</organism>
<evidence type="ECO:0000313" key="1">
    <source>
        <dbReference type="EMBL" id="ONI39102.1"/>
    </source>
</evidence>
<accession>A0ACC8XA68</accession>
<sequence>MKSNILEVSQKFSRAVIQPVLFMSIMGTILAIAVVLQLDFMPSFVNFIGSLLNTMMNAMLNNLSVIFCVGLSAAFARQKKVDAAITGVITYLFFLSANNAWLLSQELLMKPGEAGLYGTGQAMVLGYQVIDMNVFLGMFLGCLVGYVHNKYCNIEFKDIFRIYGGSRFAFIIMIPITLVLAIAMSYVWPVISGWITALTTSIQNSGSIGVFNYTAWNMWLIPTGLHHLLWMPFFYTPLGGELEIAGQMVYGAQSIFFAQMANVGAVTEIHDSVRFLFMGMVKIFGSLGVTMALIKTAKPENKAAIKGMLYPGLFVALMTGILEPLHFTYLFAAPILWLAYGLIGGITDAVLYILGAKSAIYSGIVDAVVLNSVFDISLTKIYIPIIVGIIMTAVMYFTFVFLINKLNLKTPGREEDIEIKADNTIKGTPSKFTDKDIEYIIEGMGGINNIISVGNCFTRLRCQVKDKSLINKELLNKVNSSGVVINNENVQIIIGMKVEGLKTRVCAAIGMDS</sequence>
<keyword evidence="1" id="KW-0813">Transport</keyword>
<dbReference type="EMBL" id="LJDB01000073">
    <property type="protein sequence ID" value="ONI39102.1"/>
    <property type="molecule type" value="Genomic_DNA"/>
</dbReference>
<proteinExistence type="predicted"/>